<dbReference type="InterPro" id="IPR028012">
    <property type="entry name" value="Rua1_C"/>
</dbReference>
<name>I7ADK7_ENCRO</name>
<dbReference type="OrthoDB" id="5595379at2759"/>
<dbReference type="VEuPathDB" id="MicrosporidiaDB:EROM_030250"/>
<organism evidence="2 3">
    <name type="scientific">Encephalitozoon romaleae (strain SJ-2008)</name>
    <name type="common">Microsporidian parasite</name>
    <dbReference type="NCBI Taxonomy" id="1178016"/>
    <lineage>
        <taxon>Eukaryota</taxon>
        <taxon>Fungi</taxon>
        <taxon>Fungi incertae sedis</taxon>
        <taxon>Microsporidia</taxon>
        <taxon>Unikaryonidae</taxon>
        <taxon>Encephalitozoon</taxon>
    </lineage>
</organism>
<proteinExistence type="predicted"/>
<accession>I7ADK7</accession>
<dbReference type="AlphaFoldDB" id="I7ADK7"/>
<dbReference type="EMBL" id="CP003520">
    <property type="protein sequence ID" value="AFN82645.1"/>
    <property type="molecule type" value="Genomic_DNA"/>
</dbReference>
<dbReference type="Pfam" id="PF14616">
    <property type="entry name" value="Rua1_C"/>
    <property type="match status" value="1"/>
</dbReference>
<dbReference type="GeneID" id="20520934"/>
<evidence type="ECO:0000313" key="3">
    <source>
        <dbReference type="Proteomes" id="UP000010094"/>
    </source>
</evidence>
<keyword evidence="3" id="KW-1185">Reference proteome</keyword>
<evidence type="ECO:0000259" key="1">
    <source>
        <dbReference type="Pfam" id="PF14616"/>
    </source>
</evidence>
<reference evidence="2 3" key="1">
    <citation type="journal article" date="2012" name="Proc. Natl. Acad. Sci. U.S.A.">
        <title>Gain and loss of multiple functionally related, horizontally transferred genes in the reduced genomes of two microsporidian parasites.</title>
        <authorList>
            <person name="Pombert J.-F."/>
            <person name="Selman M."/>
            <person name="Burki F."/>
            <person name="Bardell F.T."/>
            <person name="Farinelli L."/>
            <person name="Solter L.F."/>
            <person name="Whitman D.W."/>
            <person name="Weiss L.M."/>
            <person name="Corradi N."/>
            <person name="Keeling P.J."/>
        </authorList>
    </citation>
    <scope>NUCLEOTIDE SEQUENCE [LARGE SCALE GENOMIC DNA]</scope>
    <source>
        <strain evidence="2 3">SJ-2008</strain>
    </source>
</reference>
<feature type="domain" description="Transcription regulator Rua1 C-terminal" evidence="1">
    <location>
        <begin position="75"/>
        <end position="170"/>
    </location>
</feature>
<dbReference type="HOGENOM" id="CLU_128868_0_0_1"/>
<dbReference type="Proteomes" id="UP000010094">
    <property type="component" value="Chromosome III"/>
</dbReference>
<protein>
    <recommendedName>
        <fullName evidence="1">Transcription regulator Rua1 C-terminal domain-containing protein</fullName>
    </recommendedName>
</protein>
<dbReference type="PANTHER" id="PTHR28125">
    <property type="entry name" value="MEIOTIC EXPRESSION UP-REGULATED PROTEIN 26"/>
    <property type="match status" value="1"/>
</dbReference>
<dbReference type="PANTHER" id="PTHR28125:SF2">
    <property type="entry name" value="MEIOTIC EXPRESSION UP-REGULATED PROTEIN 26"/>
    <property type="match status" value="1"/>
</dbReference>
<sequence>MSSERSVLYLDDFLVLDSSMCGMTFDPQEFYELDNTHGFTELIDKRLFQTVVRTDDISDLPIHPREIRRQIGSGDMYKPRKVRGVGRLREGCCGICNSWFKLKTSSYWYHMNYKHGISSKGIKYPEPQIRYTGDKVDGFCMICDEWITLGYKSNRKSTRFGWFRHCQKKHGSGKAI</sequence>
<dbReference type="RefSeq" id="XP_009264142.1">
    <property type="nucleotide sequence ID" value="XM_009265867.1"/>
</dbReference>
<dbReference type="KEGG" id="ero:EROM_030250"/>
<gene>
    <name evidence="2" type="ordered locus">EROM_030250</name>
</gene>
<evidence type="ECO:0000313" key="2">
    <source>
        <dbReference type="EMBL" id="AFN82645.1"/>
    </source>
</evidence>